<dbReference type="EMBL" id="HAHM01000105">
    <property type="protein sequence ID" value="SNX33856.1"/>
    <property type="molecule type" value="Transcribed_RNA"/>
</dbReference>
<dbReference type="AlphaFoldDB" id="A0A4Q8K2T0"/>
<reference evidence="3" key="2">
    <citation type="submission" date="2019-05" db="EMBL/GenBank/DDBJ databases">
        <title>Unravelling the molecular evolution of spider venoms.</title>
        <authorList>
            <person name="Pineda S."/>
        </authorList>
    </citation>
    <scope>NUCLEOTIDE SEQUENCE</scope>
</reference>
<feature type="chain" id="PRO_5020474991" evidence="2">
    <location>
        <begin position="20"/>
        <end position="119"/>
    </location>
</feature>
<sequence length="119" mass="13000">MKCASVLLLGAVILASTQGRTVMVKRDVFQFLEDPDQRLRVPNSRELLPEEHGIPLPLPVRTKRSPQAGSVREGGMSTQGNPRPFCDGFSTECVAPPGGKCPDGYRYDSRGQKCRKLSG</sequence>
<name>A0A4Q8K2T0_9ARAC</name>
<evidence type="ECO:0000313" key="3">
    <source>
        <dbReference type="EMBL" id="SNX33856.1"/>
    </source>
</evidence>
<proteinExistence type="predicted"/>
<evidence type="ECO:0000256" key="2">
    <source>
        <dbReference type="SAM" id="SignalP"/>
    </source>
</evidence>
<feature type="region of interest" description="Disordered" evidence="1">
    <location>
        <begin position="43"/>
        <end position="82"/>
    </location>
</feature>
<feature type="signal peptide" evidence="2">
    <location>
        <begin position="1"/>
        <end position="19"/>
    </location>
</feature>
<reference evidence="3" key="1">
    <citation type="submission" date="2017-05" db="EMBL/GenBank/DDBJ databases">
        <authorList>
            <person name="QRISCLOUD D."/>
        </authorList>
    </citation>
    <scope>NUCLEOTIDE SEQUENCE</scope>
</reference>
<protein>
    <submittedName>
        <fullName evidence="3">U90-Liphistoxin-Lth1a_1</fullName>
    </submittedName>
</protein>
<organism evidence="3">
    <name type="scientific">Liphistius thaleban</name>
    <dbReference type="NCBI Taxonomy" id="1905330"/>
    <lineage>
        <taxon>Eukaryota</taxon>
        <taxon>Metazoa</taxon>
        <taxon>Ecdysozoa</taxon>
        <taxon>Arthropoda</taxon>
        <taxon>Chelicerata</taxon>
        <taxon>Arachnida</taxon>
        <taxon>Araneae</taxon>
        <taxon>Mesothelae</taxon>
        <taxon>Liphistiidae</taxon>
        <taxon>Liphistius</taxon>
    </lineage>
</organism>
<keyword evidence="2" id="KW-0732">Signal</keyword>
<evidence type="ECO:0000256" key="1">
    <source>
        <dbReference type="SAM" id="MobiDB-lite"/>
    </source>
</evidence>
<accession>A0A4Q8K2T0</accession>